<sequence length="448" mass="51057">MHRHFHLDPSPPLHREITHLNRDLFRKSLPVLAARVPPSKTGSVLKAQPMKNALLDLPRIRTVASDPSKPDGDRLVLLRFADQVDLPADTREFLNKEANGLTIYPVELTYNYWTADQILHSILPEELCEGSPSGYAMTGHIAHLNLNAEYLPYKYIIGQVILDKNKGIKTVVNKLDSIDTTFRFFKMELLAGDPNYVVEHHESDCRFIFDFTKVYWNSRLHTEHDRLVQKFAAEDVVADVFAGVGPFAVPAGKKGCAVLANDLNPESAKYLRKNVDDNRVTDFVRVFCEDGRDFIRAAVSRVFNEPFAPYVGPPLSRTAHDKMRRRARAEGVVTDTTKVDMLPRRRIAHFVMNLPDTAIQFLDAFRGILSNASEDLREIYDIMPMIHCHCFTRELEAEKAEEDIRQRVEEQLGCEISEQVELHLVRSVAPNKEMYCISFRLPGSVAFE</sequence>
<dbReference type="Pfam" id="PF25133">
    <property type="entry name" value="TYW2_N_2"/>
    <property type="match status" value="1"/>
</dbReference>
<keyword evidence="6 10" id="KW-0819">tRNA processing</keyword>
<evidence type="ECO:0000256" key="2">
    <source>
        <dbReference type="ARBA" id="ARBA00022490"/>
    </source>
</evidence>
<dbReference type="FunFam" id="3.30.300.110:FF:000001">
    <property type="entry name" value="tRNA (guanine(37)-N1)-methyltransferase"/>
    <property type="match status" value="1"/>
</dbReference>
<dbReference type="InterPro" id="IPR025792">
    <property type="entry name" value="tRNA_Gua_MeTrfase_euk"/>
</dbReference>
<dbReference type="InterPro" id="IPR056743">
    <property type="entry name" value="TRM5-TYW2-like_MTfase"/>
</dbReference>
<evidence type="ECO:0000313" key="12">
    <source>
        <dbReference type="EMBL" id="PFH52241.1"/>
    </source>
</evidence>
<evidence type="ECO:0000256" key="3">
    <source>
        <dbReference type="ARBA" id="ARBA00022603"/>
    </source>
</evidence>
<dbReference type="OrthoDB" id="408788at2759"/>
<dbReference type="CDD" id="cd02440">
    <property type="entry name" value="AdoMet_MTases"/>
    <property type="match status" value="1"/>
</dbReference>
<dbReference type="Pfam" id="PF02475">
    <property type="entry name" value="TRM5-TYW2_MTfase"/>
    <property type="match status" value="1"/>
</dbReference>
<accession>A0A2A9NVB7</accession>
<dbReference type="STRING" id="703135.A0A2A9NVB7"/>
<keyword evidence="5 10" id="KW-0949">S-adenosyl-L-methionine</keyword>
<dbReference type="InterPro" id="IPR056744">
    <property type="entry name" value="TRM5/TYW2-like_N"/>
</dbReference>
<evidence type="ECO:0000256" key="10">
    <source>
        <dbReference type="HAMAP-Rule" id="MF_03152"/>
    </source>
</evidence>
<dbReference type="Gene3D" id="3.40.50.150">
    <property type="entry name" value="Vaccinia Virus protein VP39"/>
    <property type="match status" value="1"/>
</dbReference>
<comment type="similarity">
    <text evidence="10">Belongs to the TRM5 / TYW2 family.</text>
</comment>
<evidence type="ECO:0000256" key="1">
    <source>
        <dbReference type="ARBA" id="ARBA00009775"/>
    </source>
</evidence>
<protein>
    <recommendedName>
        <fullName evidence="10">tRNA (guanine(37)-N1)-methyltransferase</fullName>
        <ecNumber evidence="10">2.1.1.228</ecNumber>
    </recommendedName>
    <alternativeName>
        <fullName evidence="10">M1G-methyltransferase</fullName>
    </alternativeName>
    <alternativeName>
        <fullName evidence="10">tRNA [GM37] methyltransferase</fullName>
    </alternativeName>
    <alternativeName>
        <fullName evidence="10">tRNA methyltransferase 5</fullName>
    </alternativeName>
</protein>
<feature type="binding site" evidence="10">
    <location>
        <begin position="290"/>
        <end position="291"/>
    </location>
    <ligand>
        <name>S-adenosyl-L-methionine</name>
        <dbReference type="ChEBI" id="CHEBI:59789"/>
    </ligand>
</feature>
<evidence type="ECO:0000256" key="4">
    <source>
        <dbReference type="ARBA" id="ARBA00022679"/>
    </source>
</evidence>
<evidence type="ECO:0000256" key="5">
    <source>
        <dbReference type="ARBA" id="ARBA00022691"/>
    </source>
</evidence>
<comment type="function">
    <text evidence="10">Specifically methylates the N1 position of guanosine-37 in various cytoplasmic and mitochondrial tRNAs. Methylation is not dependent on the nature of the nucleoside 5' of the target nucleoside. This is the first step in the biosynthesis of wybutosine (yW), a modified base adjacent to the anticodon of tRNAs and required for accurate decoding.</text>
</comment>
<evidence type="ECO:0000256" key="7">
    <source>
        <dbReference type="ARBA" id="ARBA00023128"/>
    </source>
</evidence>
<dbReference type="InterPro" id="IPR030382">
    <property type="entry name" value="MeTrfase_TRM5/TYW2"/>
</dbReference>
<feature type="binding site" evidence="10">
    <location>
        <position position="353"/>
    </location>
    <ligand>
        <name>S-adenosyl-L-methionine</name>
        <dbReference type="ChEBI" id="CHEBI:59789"/>
    </ligand>
</feature>
<name>A0A2A9NVB7_9AGAR</name>
<dbReference type="GO" id="GO:0052906">
    <property type="term" value="F:tRNA (guanine(37)-N1)-methyltransferase activity"/>
    <property type="evidence" value="ECO:0007669"/>
    <property type="project" value="UniProtKB-UniRule"/>
</dbReference>
<dbReference type="SUPFAM" id="SSF53335">
    <property type="entry name" value="S-adenosyl-L-methionine-dependent methyltransferases"/>
    <property type="match status" value="1"/>
</dbReference>
<gene>
    <name evidence="10" type="primary">TRM5</name>
    <name evidence="12" type="ORF">AMATHDRAFT_140328</name>
</gene>
<evidence type="ECO:0000256" key="9">
    <source>
        <dbReference type="ARBA" id="ARBA00047783"/>
    </source>
</evidence>
<dbReference type="EC" id="2.1.1.228" evidence="10"/>
<evidence type="ECO:0000256" key="8">
    <source>
        <dbReference type="ARBA" id="ARBA00023242"/>
    </source>
</evidence>
<dbReference type="PANTHER" id="PTHR23245:SF36">
    <property type="entry name" value="TRNA (GUANINE(37)-N1)-METHYLTRANSFERASE"/>
    <property type="match status" value="1"/>
</dbReference>
<dbReference type="HAMAP" id="MF_03152">
    <property type="entry name" value="TRM5"/>
    <property type="match status" value="1"/>
</dbReference>
<dbReference type="GO" id="GO:0070901">
    <property type="term" value="P:mitochondrial tRNA methylation"/>
    <property type="evidence" value="ECO:0007669"/>
    <property type="project" value="TreeGrafter"/>
</dbReference>
<keyword evidence="3 10" id="KW-0489">Methyltransferase</keyword>
<evidence type="ECO:0000259" key="11">
    <source>
        <dbReference type="PROSITE" id="PS51684"/>
    </source>
</evidence>
<dbReference type="GO" id="GO:0002939">
    <property type="term" value="P:tRNA N1-guanine methylation"/>
    <property type="evidence" value="ECO:0007669"/>
    <property type="project" value="TreeGrafter"/>
</dbReference>
<dbReference type="PROSITE" id="PS51684">
    <property type="entry name" value="SAM_MT_TRM5_TYW2"/>
    <property type="match status" value="1"/>
</dbReference>
<dbReference type="InterPro" id="IPR029063">
    <property type="entry name" value="SAM-dependent_MTases_sf"/>
</dbReference>
<comment type="similarity">
    <text evidence="1">Belongs to the class I-like SAM-binding methyltransferase superfamily. TRM5/TYW2 family.</text>
</comment>
<keyword evidence="2 10" id="KW-0963">Cytoplasm</keyword>
<feature type="binding site" evidence="10">
    <location>
        <position position="224"/>
    </location>
    <ligand>
        <name>S-adenosyl-L-methionine</name>
        <dbReference type="ChEBI" id="CHEBI:59789"/>
    </ligand>
</feature>
<proteinExistence type="inferred from homology"/>
<dbReference type="EMBL" id="KZ301980">
    <property type="protein sequence ID" value="PFH52241.1"/>
    <property type="molecule type" value="Genomic_DNA"/>
</dbReference>
<dbReference type="Gene3D" id="3.30.300.110">
    <property type="entry name" value="Met-10+ protein-like domains"/>
    <property type="match status" value="1"/>
</dbReference>
<feature type="domain" description="SAM-dependent methyltransferase TRM5/TYW2-type" evidence="11">
    <location>
        <begin position="135"/>
        <end position="443"/>
    </location>
</feature>
<feature type="binding site" evidence="10">
    <location>
        <begin position="262"/>
        <end position="263"/>
    </location>
    <ligand>
        <name>S-adenosyl-L-methionine</name>
        <dbReference type="ChEBI" id="CHEBI:59789"/>
    </ligand>
</feature>
<dbReference type="Proteomes" id="UP000242287">
    <property type="component" value="Unassembled WGS sequence"/>
</dbReference>
<evidence type="ECO:0000256" key="6">
    <source>
        <dbReference type="ARBA" id="ARBA00022694"/>
    </source>
</evidence>
<reference evidence="12 13" key="1">
    <citation type="submission" date="2014-02" db="EMBL/GenBank/DDBJ databases">
        <title>Transposable element dynamics among asymbiotic and ectomycorrhizal Amanita fungi.</title>
        <authorList>
            <consortium name="DOE Joint Genome Institute"/>
            <person name="Hess J."/>
            <person name="Skrede I."/>
            <person name="Wolfe B."/>
            <person name="LaButti K."/>
            <person name="Ohm R.A."/>
            <person name="Grigoriev I.V."/>
            <person name="Pringle A."/>
        </authorList>
    </citation>
    <scope>NUCLEOTIDE SEQUENCE [LARGE SCALE GENOMIC DNA]</scope>
    <source>
        <strain evidence="12 13">SKay4041</strain>
    </source>
</reference>
<dbReference type="GO" id="GO:0005634">
    <property type="term" value="C:nucleus"/>
    <property type="evidence" value="ECO:0007669"/>
    <property type="project" value="UniProtKB-SubCell"/>
</dbReference>
<evidence type="ECO:0000313" key="13">
    <source>
        <dbReference type="Proteomes" id="UP000242287"/>
    </source>
</evidence>
<dbReference type="PANTHER" id="PTHR23245">
    <property type="entry name" value="TRNA METHYLTRANSFERASE"/>
    <property type="match status" value="1"/>
</dbReference>
<keyword evidence="13" id="KW-1185">Reference proteome</keyword>
<keyword evidence="7 10" id="KW-0496">Mitochondrion</keyword>
<dbReference type="GO" id="GO:0005759">
    <property type="term" value="C:mitochondrial matrix"/>
    <property type="evidence" value="ECO:0007669"/>
    <property type="project" value="UniProtKB-SubCell"/>
</dbReference>
<organism evidence="12 13">
    <name type="scientific">Amanita thiersii Skay4041</name>
    <dbReference type="NCBI Taxonomy" id="703135"/>
    <lineage>
        <taxon>Eukaryota</taxon>
        <taxon>Fungi</taxon>
        <taxon>Dikarya</taxon>
        <taxon>Basidiomycota</taxon>
        <taxon>Agaricomycotina</taxon>
        <taxon>Agaricomycetes</taxon>
        <taxon>Agaricomycetidae</taxon>
        <taxon>Agaricales</taxon>
        <taxon>Pluteineae</taxon>
        <taxon>Amanitaceae</taxon>
        <taxon>Amanita</taxon>
    </lineage>
</organism>
<comment type="subunit">
    <text evidence="10">Monomer.</text>
</comment>
<comment type="subcellular location">
    <subcellularLocation>
        <location evidence="10">Mitochondrion matrix</location>
    </subcellularLocation>
    <subcellularLocation>
        <location evidence="10">Nucleus</location>
    </subcellularLocation>
    <subcellularLocation>
        <location evidence="10">Cytoplasm</location>
    </subcellularLocation>
    <text evidence="10">Predominantly in the mitochondria and in the nucleus.</text>
</comment>
<dbReference type="AlphaFoldDB" id="A0A2A9NVB7"/>
<keyword evidence="4 10" id="KW-0808">Transferase</keyword>
<keyword evidence="8 10" id="KW-0539">Nucleus</keyword>
<comment type="catalytic activity">
    <reaction evidence="9 10">
        <text>guanosine(37) in tRNA + S-adenosyl-L-methionine = N(1)-methylguanosine(37) in tRNA + S-adenosyl-L-homocysteine + H(+)</text>
        <dbReference type="Rhea" id="RHEA:36899"/>
        <dbReference type="Rhea" id="RHEA-COMP:10145"/>
        <dbReference type="Rhea" id="RHEA-COMP:10147"/>
        <dbReference type="ChEBI" id="CHEBI:15378"/>
        <dbReference type="ChEBI" id="CHEBI:57856"/>
        <dbReference type="ChEBI" id="CHEBI:59789"/>
        <dbReference type="ChEBI" id="CHEBI:73542"/>
        <dbReference type="ChEBI" id="CHEBI:74269"/>
        <dbReference type="EC" id="2.1.1.228"/>
    </reaction>
</comment>